<protein>
    <submittedName>
        <fullName evidence="2">Uncharacterized protein</fullName>
    </submittedName>
</protein>
<organism evidence="2 3">
    <name type="scientific">Planoprotostelium fungivorum</name>
    <dbReference type="NCBI Taxonomy" id="1890364"/>
    <lineage>
        <taxon>Eukaryota</taxon>
        <taxon>Amoebozoa</taxon>
        <taxon>Evosea</taxon>
        <taxon>Variosea</taxon>
        <taxon>Cavosteliida</taxon>
        <taxon>Cavosteliaceae</taxon>
        <taxon>Planoprotostelium</taxon>
    </lineage>
</organism>
<accession>A0A2P6NCK3</accession>
<feature type="region of interest" description="Disordered" evidence="1">
    <location>
        <begin position="1"/>
        <end position="24"/>
    </location>
</feature>
<evidence type="ECO:0000313" key="3">
    <source>
        <dbReference type="Proteomes" id="UP000241769"/>
    </source>
</evidence>
<name>A0A2P6NCK3_9EUKA</name>
<proteinExistence type="predicted"/>
<comment type="caution">
    <text evidence="2">The sequence shown here is derived from an EMBL/GenBank/DDBJ whole genome shotgun (WGS) entry which is preliminary data.</text>
</comment>
<evidence type="ECO:0000256" key="1">
    <source>
        <dbReference type="SAM" id="MobiDB-lite"/>
    </source>
</evidence>
<gene>
    <name evidence="2" type="ORF">PROFUN_01177</name>
</gene>
<sequence>MAKDKLSSRATPQPLVKQKSHYSSDATFDTLSSSVLEVITGWDYLGGSPSSSRKVQAWGVYS</sequence>
<reference evidence="2 3" key="1">
    <citation type="journal article" date="2018" name="Genome Biol. Evol.">
        <title>Multiple Roots of Fruiting Body Formation in Amoebozoa.</title>
        <authorList>
            <person name="Hillmann F."/>
            <person name="Forbes G."/>
            <person name="Novohradska S."/>
            <person name="Ferling I."/>
            <person name="Riege K."/>
            <person name="Groth M."/>
            <person name="Westermann M."/>
            <person name="Marz M."/>
            <person name="Spaller T."/>
            <person name="Winckler T."/>
            <person name="Schaap P."/>
            <person name="Glockner G."/>
        </authorList>
    </citation>
    <scope>NUCLEOTIDE SEQUENCE [LARGE SCALE GENOMIC DNA]</scope>
    <source>
        <strain evidence="2 3">Jena</strain>
    </source>
</reference>
<dbReference type="InParanoid" id="A0A2P6NCK3"/>
<keyword evidence="3" id="KW-1185">Reference proteome</keyword>
<dbReference type="AlphaFoldDB" id="A0A2P6NCK3"/>
<dbReference type="Proteomes" id="UP000241769">
    <property type="component" value="Unassembled WGS sequence"/>
</dbReference>
<evidence type="ECO:0000313" key="2">
    <source>
        <dbReference type="EMBL" id="PRP81670.1"/>
    </source>
</evidence>
<dbReference type="EMBL" id="MDYQ01000121">
    <property type="protein sequence ID" value="PRP81670.1"/>
    <property type="molecule type" value="Genomic_DNA"/>
</dbReference>